<dbReference type="RefSeq" id="WP_114792103.1">
    <property type="nucleotide sequence ID" value="NZ_CP139960.1"/>
</dbReference>
<keyword evidence="8" id="KW-0443">Lipid metabolism</keyword>
<evidence type="ECO:0000313" key="11">
    <source>
        <dbReference type="EMBL" id="WQD40407.1"/>
    </source>
</evidence>
<gene>
    <name evidence="11" type="primary">lpxB</name>
    <name evidence="11" type="ORF">U0035_09640</name>
</gene>
<evidence type="ECO:0000256" key="5">
    <source>
        <dbReference type="ARBA" id="ARBA00022556"/>
    </source>
</evidence>
<evidence type="ECO:0000256" key="1">
    <source>
        <dbReference type="ARBA" id="ARBA00002056"/>
    </source>
</evidence>
<name>A0ABZ0WCH9_9BACT</name>
<evidence type="ECO:0000256" key="2">
    <source>
        <dbReference type="ARBA" id="ARBA00012687"/>
    </source>
</evidence>
<keyword evidence="5" id="KW-0441">Lipid A biosynthesis</keyword>
<dbReference type="SUPFAM" id="SSF53756">
    <property type="entry name" value="UDP-Glycosyltransferase/glycogen phosphorylase"/>
    <property type="match status" value="1"/>
</dbReference>
<evidence type="ECO:0000256" key="3">
    <source>
        <dbReference type="ARBA" id="ARBA00020902"/>
    </source>
</evidence>
<proteinExistence type="predicted"/>
<keyword evidence="12" id="KW-1185">Reference proteome</keyword>
<reference evidence="11 12" key="1">
    <citation type="submission" date="2023-12" db="EMBL/GenBank/DDBJ databases">
        <title>Genome sequencing and assembly of bacterial species from a model synthetic community.</title>
        <authorList>
            <person name="Hogle S.L."/>
        </authorList>
    </citation>
    <scope>NUCLEOTIDE SEQUENCE [LARGE SCALE GENOMIC DNA]</scope>
    <source>
        <strain evidence="11 12">HAMBI_3031</strain>
    </source>
</reference>
<evidence type="ECO:0000313" key="12">
    <source>
        <dbReference type="Proteomes" id="UP001325680"/>
    </source>
</evidence>
<dbReference type="PANTHER" id="PTHR30372">
    <property type="entry name" value="LIPID-A-DISACCHARIDE SYNTHASE"/>
    <property type="match status" value="1"/>
</dbReference>
<dbReference type="NCBIfam" id="TIGR00215">
    <property type="entry name" value="lpxB"/>
    <property type="match status" value="1"/>
</dbReference>
<comment type="catalytic activity">
    <reaction evidence="9">
        <text>a lipid X + a UDP-2-N,3-O-bis[(3R)-3-hydroxyacyl]-alpha-D-glucosamine = a lipid A disaccharide + UDP + H(+)</text>
        <dbReference type="Rhea" id="RHEA:67828"/>
        <dbReference type="ChEBI" id="CHEBI:15378"/>
        <dbReference type="ChEBI" id="CHEBI:58223"/>
        <dbReference type="ChEBI" id="CHEBI:137748"/>
        <dbReference type="ChEBI" id="CHEBI:176338"/>
        <dbReference type="ChEBI" id="CHEBI:176343"/>
        <dbReference type="EC" id="2.4.1.182"/>
    </reaction>
</comment>
<keyword evidence="4" id="KW-0444">Lipid biosynthesis</keyword>
<dbReference type="Pfam" id="PF02684">
    <property type="entry name" value="LpxB"/>
    <property type="match status" value="1"/>
</dbReference>
<accession>A0ABZ0WCH9</accession>
<keyword evidence="6 11" id="KW-0328">Glycosyltransferase</keyword>
<comment type="function">
    <text evidence="1">Condensation of UDP-2,3-diacylglucosamine and 2,3-diacylglucosamine-1-phosphate to form lipid A disaccharide, a precursor of lipid A, a phosphorylated glycolipid that anchors the lipopolysaccharide to the outer membrane of the cell.</text>
</comment>
<sequence>MSQQKKYYIIAGEASGDLHGGNLIRAIKQQDAAADIHCWGGDKMQAAGGVLVKHYRDLAFMGFIEVVKNLGTILKNLKFCKQDILAFKPDILVLIDYPGFNLRIAKWAKEQRIKVVYYISPQVWAWKENRVKMMKQCIDEMIVILPFEKSYFEDKWNWKVSYVGHPLIEEIAKKRAHSSDLAINDAAGNNNTKPVIALLPGSRKQEIEKKLPVMLEVSKAFPGYQFVVAQAPSLDSEFYHTYTHQYPNVSIVNNRTYDLLMQSKAALVTSGTATLETALFGVPEVVCYKGSEISYQIAKRVISIKYISLVNLIMDKEVVKELIQQDMNVVNLTTELNKLLNDAGRQQQIREDYVQLQQILGAGGDASAKAAAIIIKSASQ</sequence>
<dbReference type="InterPro" id="IPR003835">
    <property type="entry name" value="Glyco_trans_19"/>
</dbReference>
<dbReference type="EMBL" id="CP139960">
    <property type="protein sequence ID" value="WQD40407.1"/>
    <property type="molecule type" value="Genomic_DNA"/>
</dbReference>
<evidence type="ECO:0000256" key="8">
    <source>
        <dbReference type="ARBA" id="ARBA00023098"/>
    </source>
</evidence>
<dbReference type="EC" id="2.4.1.182" evidence="2 10"/>
<evidence type="ECO:0000256" key="7">
    <source>
        <dbReference type="ARBA" id="ARBA00022679"/>
    </source>
</evidence>
<evidence type="ECO:0000256" key="9">
    <source>
        <dbReference type="ARBA" id="ARBA00048975"/>
    </source>
</evidence>
<dbReference type="Proteomes" id="UP001325680">
    <property type="component" value="Chromosome"/>
</dbReference>
<keyword evidence="7 11" id="KW-0808">Transferase</keyword>
<organism evidence="11 12">
    <name type="scientific">Niabella yanshanensis</name>
    <dbReference type="NCBI Taxonomy" id="577386"/>
    <lineage>
        <taxon>Bacteria</taxon>
        <taxon>Pseudomonadati</taxon>
        <taxon>Bacteroidota</taxon>
        <taxon>Chitinophagia</taxon>
        <taxon>Chitinophagales</taxon>
        <taxon>Chitinophagaceae</taxon>
        <taxon>Niabella</taxon>
    </lineage>
</organism>
<evidence type="ECO:0000256" key="6">
    <source>
        <dbReference type="ARBA" id="ARBA00022676"/>
    </source>
</evidence>
<evidence type="ECO:0000256" key="4">
    <source>
        <dbReference type="ARBA" id="ARBA00022516"/>
    </source>
</evidence>
<dbReference type="GO" id="GO:0008915">
    <property type="term" value="F:lipid-A-disaccharide synthase activity"/>
    <property type="evidence" value="ECO:0007669"/>
    <property type="project" value="UniProtKB-EC"/>
</dbReference>
<protein>
    <recommendedName>
        <fullName evidence="3 10">Lipid-A-disaccharide synthase</fullName>
        <ecNumber evidence="2 10">2.4.1.182</ecNumber>
    </recommendedName>
</protein>
<evidence type="ECO:0000256" key="10">
    <source>
        <dbReference type="NCBIfam" id="TIGR00215"/>
    </source>
</evidence>
<dbReference type="PANTHER" id="PTHR30372:SF4">
    <property type="entry name" value="LIPID-A-DISACCHARIDE SYNTHASE, MITOCHONDRIAL-RELATED"/>
    <property type="match status" value="1"/>
</dbReference>